<dbReference type="InterPro" id="IPR001647">
    <property type="entry name" value="HTH_TetR"/>
</dbReference>
<protein>
    <submittedName>
        <fullName evidence="6">TetR/AcrR family transcriptional regulator</fullName>
    </submittedName>
</protein>
<dbReference type="InterPro" id="IPR009057">
    <property type="entry name" value="Homeodomain-like_sf"/>
</dbReference>
<dbReference type="Pfam" id="PF16859">
    <property type="entry name" value="TetR_C_11"/>
    <property type="match status" value="1"/>
</dbReference>
<keyword evidence="3" id="KW-0804">Transcription</keyword>
<evidence type="ECO:0000256" key="3">
    <source>
        <dbReference type="ARBA" id="ARBA00023163"/>
    </source>
</evidence>
<comment type="caution">
    <text evidence="6">The sequence shown here is derived from an EMBL/GenBank/DDBJ whole genome shotgun (WGS) entry which is preliminary data.</text>
</comment>
<dbReference type="InterPro" id="IPR011075">
    <property type="entry name" value="TetR_C"/>
</dbReference>
<organism evidence="6 7">
    <name type="scientific">Nocardioides caricicola</name>
    <dbReference type="NCBI Taxonomy" id="634770"/>
    <lineage>
        <taxon>Bacteria</taxon>
        <taxon>Bacillati</taxon>
        <taxon>Actinomycetota</taxon>
        <taxon>Actinomycetes</taxon>
        <taxon>Propionibacteriales</taxon>
        <taxon>Nocardioidaceae</taxon>
        <taxon>Nocardioides</taxon>
    </lineage>
</organism>
<dbReference type="SUPFAM" id="SSF48498">
    <property type="entry name" value="Tetracyclin repressor-like, C-terminal domain"/>
    <property type="match status" value="1"/>
</dbReference>
<proteinExistence type="predicted"/>
<gene>
    <name evidence="6" type="ORF">ACFPKY_15535</name>
</gene>
<dbReference type="Pfam" id="PF00440">
    <property type="entry name" value="TetR_N"/>
    <property type="match status" value="1"/>
</dbReference>
<evidence type="ECO:0000256" key="1">
    <source>
        <dbReference type="ARBA" id="ARBA00023015"/>
    </source>
</evidence>
<dbReference type="InterPro" id="IPR036271">
    <property type="entry name" value="Tet_transcr_reg_TetR-rel_C_sf"/>
</dbReference>
<dbReference type="PROSITE" id="PS50977">
    <property type="entry name" value="HTH_TETR_2"/>
    <property type="match status" value="1"/>
</dbReference>
<evidence type="ECO:0000259" key="5">
    <source>
        <dbReference type="PROSITE" id="PS50977"/>
    </source>
</evidence>
<dbReference type="Proteomes" id="UP001595956">
    <property type="component" value="Unassembled WGS sequence"/>
</dbReference>
<dbReference type="InterPro" id="IPR050109">
    <property type="entry name" value="HTH-type_TetR-like_transc_reg"/>
</dbReference>
<feature type="domain" description="HTH tetR-type" evidence="5">
    <location>
        <begin position="11"/>
        <end position="71"/>
    </location>
</feature>
<dbReference type="SUPFAM" id="SSF46689">
    <property type="entry name" value="Homeodomain-like"/>
    <property type="match status" value="1"/>
</dbReference>
<evidence type="ECO:0000313" key="7">
    <source>
        <dbReference type="Proteomes" id="UP001595956"/>
    </source>
</evidence>
<keyword evidence="1" id="KW-0805">Transcription regulation</keyword>
<dbReference type="RefSeq" id="WP_345170462.1">
    <property type="nucleotide sequence ID" value="NZ_BAABFQ010000001.1"/>
</dbReference>
<dbReference type="Gene3D" id="1.10.357.10">
    <property type="entry name" value="Tetracycline Repressor, domain 2"/>
    <property type="match status" value="1"/>
</dbReference>
<evidence type="ECO:0000256" key="4">
    <source>
        <dbReference type="PROSITE-ProRule" id="PRU00335"/>
    </source>
</evidence>
<evidence type="ECO:0000256" key="2">
    <source>
        <dbReference type="ARBA" id="ARBA00023125"/>
    </source>
</evidence>
<sequence>MTPPEPRRRSASAHLAILEATWEEVVEKGYAGLTVEGIAARAGVGKQTVYRWWPSKAAVLLEALNARTAQTSDFPDTGDIAADLAGQITGVAEFLASDGGVVFKALLAGAQSDPELAEDIRRQVIEPRTQACADRLAKAQAAGELRADVDPVDIVELVYAPLYYRLILGTRPISAPDMRHQLDRVLAGLRA</sequence>
<keyword evidence="7" id="KW-1185">Reference proteome</keyword>
<dbReference type="PANTHER" id="PTHR30055">
    <property type="entry name" value="HTH-TYPE TRANSCRIPTIONAL REGULATOR RUTR"/>
    <property type="match status" value="1"/>
</dbReference>
<dbReference type="EMBL" id="JBHSMD010000005">
    <property type="protein sequence ID" value="MFC5494528.1"/>
    <property type="molecule type" value="Genomic_DNA"/>
</dbReference>
<dbReference type="PANTHER" id="PTHR30055:SF148">
    <property type="entry name" value="TETR-FAMILY TRANSCRIPTIONAL REGULATOR"/>
    <property type="match status" value="1"/>
</dbReference>
<reference evidence="7" key="1">
    <citation type="journal article" date="2019" name="Int. J. Syst. Evol. Microbiol.">
        <title>The Global Catalogue of Microorganisms (GCM) 10K type strain sequencing project: providing services to taxonomists for standard genome sequencing and annotation.</title>
        <authorList>
            <consortium name="The Broad Institute Genomics Platform"/>
            <consortium name="The Broad Institute Genome Sequencing Center for Infectious Disease"/>
            <person name="Wu L."/>
            <person name="Ma J."/>
        </authorList>
    </citation>
    <scope>NUCLEOTIDE SEQUENCE [LARGE SCALE GENOMIC DNA]</scope>
    <source>
        <strain evidence="7">KACC 13778</strain>
    </source>
</reference>
<accession>A0ABW0N5J5</accession>
<dbReference type="PRINTS" id="PR00455">
    <property type="entry name" value="HTHTETR"/>
</dbReference>
<feature type="DNA-binding region" description="H-T-H motif" evidence="4">
    <location>
        <begin position="34"/>
        <end position="53"/>
    </location>
</feature>
<name>A0ABW0N5J5_9ACTN</name>
<keyword evidence="2 4" id="KW-0238">DNA-binding</keyword>
<evidence type="ECO:0000313" key="6">
    <source>
        <dbReference type="EMBL" id="MFC5494528.1"/>
    </source>
</evidence>
<dbReference type="Gene3D" id="1.10.10.60">
    <property type="entry name" value="Homeodomain-like"/>
    <property type="match status" value="1"/>
</dbReference>